<accession>A0A401Z8S4</accession>
<evidence type="ECO:0000313" key="2">
    <source>
        <dbReference type="Proteomes" id="UP000287224"/>
    </source>
</evidence>
<evidence type="ECO:0000313" key="1">
    <source>
        <dbReference type="EMBL" id="GCE03255.1"/>
    </source>
</evidence>
<dbReference type="RefSeq" id="WP_126594550.1">
    <property type="nucleotide sequence ID" value="NZ_BIFQ01000001.1"/>
</dbReference>
<proteinExistence type="predicted"/>
<keyword evidence="2" id="KW-1185">Reference proteome</keyword>
<name>A0A401Z8S4_9CHLR</name>
<sequence>MTEKYLPTPVWNGALNQWEAVDFRRGQRVVGWPEGFDAGSLPAPEYSEGDRVQFVRDETCAREGVVRRVLLRGGVYGPMEDQDGAIQRWYLDPENVTYIVTARGHDHTIKAWNILGRFVSPERISRILPLNE</sequence>
<dbReference type="Proteomes" id="UP000287224">
    <property type="component" value="Unassembled WGS sequence"/>
</dbReference>
<organism evidence="1 2">
    <name type="scientific">Dictyobacter aurantiacus</name>
    <dbReference type="NCBI Taxonomy" id="1936993"/>
    <lineage>
        <taxon>Bacteria</taxon>
        <taxon>Bacillati</taxon>
        <taxon>Chloroflexota</taxon>
        <taxon>Ktedonobacteria</taxon>
        <taxon>Ktedonobacterales</taxon>
        <taxon>Dictyobacteraceae</taxon>
        <taxon>Dictyobacter</taxon>
    </lineage>
</organism>
<protein>
    <submittedName>
        <fullName evidence="1">Uncharacterized protein</fullName>
    </submittedName>
</protein>
<dbReference type="EMBL" id="BIFQ01000001">
    <property type="protein sequence ID" value="GCE03255.1"/>
    <property type="molecule type" value="Genomic_DNA"/>
</dbReference>
<comment type="caution">
    <text evidence="1">The sequence shown here is derived from an EMBL/GenBank/DDBJ whole genome shotgun (WGS) entry which is preliminary data.</text>
</comment>
<dbReference type="OrthoDB" id="161460at2"/>
<reference evidence="2" key="1">
    <citation type="submission" date="2018-12" db="EMBL/GenBank/DDBJ databases">
        <title>Tengunoibacter tsumagoiensis gen. nov., sp. nov., Dictyobacter kobayashii sp. nov., D. alpinus sp. nov., and D. joshuensis sp. nov. and description of Dictyobacteraceae fam. nov. within the order Ktedonobacterales isolated from Tengu-no-mugimeshi.</title>
        <authorList>
            <person name="Wang C.M."/>
            <person name="Zheng Y."/>
            <person name="Sakai Y."/>
            <person name="Toyoda A."/>
            <person name="Minakuchi Y."/>
            <person name="Abe K."/>
            <person name="Yokota A."/>
            <person name="Yabe S."/>
        </authorList>
    </citation>
    <scope>NUCLEOTIDE SEQUENCE [LARGE SCALE GENOMIC DNA]</scope>
    <source>
        <strain evidence="2">S-27</strain>
    </source>
</reference>
<dbReference type="AlphaFoldDB" id="A0A401Z8S4"/>
<gene>
    <name evidence="1" type="ORF">KDAU_05840</name>
</gene>